<proteinExistence type="predicted"/>
<dbReference type="EMBL" id="OZ021737">
    <property type="protein sequence ID" value="CAK9316475.1"/>
    <property type="molecule type" value="Genomic_DNA"/>
</dbReference>
<feature type="chain" id="PRO_5046533081" description="Secreted protein" evidence="1">
    <location>
        <begin position="21"/>
        <end position="109"/>
    </location>
</feature>
<protein>
    <recommendedName>
        <fullName evidence="4">Secreted protein</fullName>
    </recommendedName>
</protein>
<organism evidence="2 3">
    <name type="scientific">Citrullus colocynthis</name>
    <name type="common">colocynth</name>
    <dbReference type="NCBI Taxonomy" id="252529"/>
    <lineage>
        <taxon>Eukaryota</taxon>
        <taxon>Viridiplantae</taxon>
        <taxon>Streptophyta</taxon>
        <taxon>Embryophyta</taxon>
        <taxon>Tracheophyta</taxon>
        <taxon>Spermatophyta</taxon>
        <taxon>Magnoliopsida</taxon>
        <taxon>eudicotyledons</taxon>
        <taxon>Gunneridae</taxon>
        <taxon>Pentapetalae</taxon>
        <taxon>rosids</taxon>
        <taxon>fabids</taxon>
        <taxon>Cucurbitales</taxon>
        <taxon>Cucurbitaceae</taxon>
        <taxon>Benincaseae</taxon>
        <taxon>Citrullus</taxon>
    </lineage>
</organism>
<sequence>MFFSLLRCRLVLLHCFSASSRPSRLLIESLRLCCTLPLCLWDSFLINLRHEERHQMLLAGFAPLAEIIWFVSHLLESSYFSKRHKFHKFLWVIRSCRAREFPFVLVCGC</sequence>
<reference evidence="2 3" key="1">
    <citation type="submission" date="2024-03" db="EMBL/GenBank/DDBJ databases">
        <authorList>
            <person name="Gkanogiannis A."/>
            <person name="Becerra Lopez-Lavalle L."/>
        </authorList>
    </citation>
    <scope>NUCLEOTIDE SEQUENCE [LARGE SCALE GENOMIC DNA]</scope>
</reference>
<name>A0ABP0YCA5_9ROSI</name>
<accession>A0ABP0YCA5</accession>
<evidence type="ECO:0000256" key="1">
    <source>
        <dbReference type="SAM" id="SignalP"/>
    </source>
</evidence>
<feature type="signal peptide" evidence="1">
    <location>
        <begin position="1"/>
        <end position="20"/>
    </location>
</feature>
<evidence type="ECO:0008006" key="4">
    <source>
        <dbReference type="Google" id="ProtNLM"/>
    </source>
</evidence>
<keyword evidence="1" id="KW-0732">Signal</keyword>
<keyword evidence="3" id="KW-1185">Reference proteome</keyword>
<gene>
    <name evidence="2" type="ORF">CITCOLO1_LOCUS8336</name>
</gene>
<dbReference type="Proteomes" id="UP001642487">
    <property type="component" value="Chromosome 3"/>
</dbReference>
<evidence type="ECO:0000313" key="3">
    <source>
        <dbReference type="Proteomes" id="UP001642487"/>
    </source>
</evidence>
<evidence type="ECO:0000313" key="2">
    <source>
        <dbReference type="EMBL" id="CAK9316475.1"/>
    </source>
</evidence>